<dbReference type="FunFam" id="3.30.160.60:FF:000100">
    <property type="entry name" value="Zinc finger 45-like"/>
    <property type="match status" value="1"/>
</dbReference>
<comment type="subcellular location">
    <subcellularLocation>
        <location evidence="1">Nucleus</location>
    </subcellularLocation>
</comment>
<dbReference type="Gene3D" id="3.40.1800.20">
    <property type="match status" value="1"/>
</dbReference>
<keyword evidence="14" id="KW-1185">Reference proteome</keyword>
<evidence type="ECO:0000256" key="3">
    <source>
        <dbReference type="ARBA" id="ARBA00022737"/>
    </source>
</evidence>
<dbReference type="Pfam" id="PF13912">
    <property type="entry name" value="zf-C2H2_6"/>
    <property type="match status" value="2"/>
</dbReference>
<gene>
    <name evidence="13" type="ORF">DIABBA_LOCUS13018</name>
</gene>
<name>A0A9N9T7J3_DIABA</name>
<dbReference type="Pfam" id="PF00096">
    <property type="entry name" value="zf-C2H2"/>
    <property type="match status" value="7"/>
</dbReference>
<dbReference type="SUPFAM" id="SSF57716">
    <property type="entry name" value="Glucocorticoid receptor-like (DNA-binding domain)"/>
    <property type="match status" value="1"/>
</dbReference>
<feature type="domain" description="C2H2-type" evidence="11">
    <location>
        <begin position="228"/>
        <end position="255"/>
    </location>
</feature>
<accession>A0A9N9T7J3</accession>
<proteinExistence type="predicted"/>
<dbReference type="PANTHER" id="PTHR24404">
    <property type="entry name" value="ZINC FINGER PROTEIN"/>
    <property type="match status" value="1"/>
</dbReference>
<dbReference type="FunFam" id="3.30.160.60:FF:000145">
    <property type="entry name" value="Zinc finger protein 574"/>
    <property type="match status" value="1"/>
</dbReference>
<protein>
    <recommendedName>
        <fullName evidence="8">Zinc finger protein 865</fullName>
    </recommendedName>
</protein>
<dbReference type="PANTHER" id="PTHR24404:SF114">
    <property type="entry name" value="KLUMPFUSS, ISOFORM B-RELATED"/>
    <property type="match status" value="1"/>
</dbReference>
<evidence type="ECO:0000313" key="13">
    <source>
        <dbReference type="EMBL" id="CAG9840371.1"/>
    </source>
</evidence>
<keyword evidence="7" id="KW-0539">Nucleus</keyword>
<dbReference type="FunFam" id="3.30.160.60:FF:000446">
    <property type="entry name" value="Zinc finger protein"/>
    <property type="match status" value="1"/>
</dbReference>
<keyword evidence="4 9" id="KW-0863">Zinc-finger</keyword>
<feature type="domain" description="ZAD" evidence="12">
    <location>
        <begin position="24"/>
        <end position="107"/>
    </location>
</feature>
<feature type="binding site" evidence="10">
    <location>
        <position position="83"/>
    </location>
    <ligand>
        <name>Zn(2+)</name>
        <dbReference type="ChEBI" id="CHEBI:29105"/>
    </ligand>
</feature>
<dbReference type="Pfam" id="PF07776">
    <property type="entry name" value="zf-AD"/>
    <property type="match status" value="1"/>
</dbReference>
<dbReference type="Gene3D" id="3.30.160.60">
    <property type="entry name" value="Classic Zinc Finger"/>
    <property type="match status" value="8"/>
</dbReference>
<dbReference type="InterPro" id="IPR036236">
    <property type="entry name" value="Znf_C2H2_sf"/>
</dbReference>
<dbReference type="InterPro" id="IPR012934">
    <property type="entry name" value="Znf_AD"/>
</dbReference>
<feature type="domain" description="C2H2-type" evidence="11">
    <location>
        <begin position="284"/>
        <end position="311"/>
    </location>
</feature>
<evidence type="ECO:0000256" key="10">
    <source>
        <dbReference type="PROSITE-ProRule" id="PRU01263"/>
    </source>
</evidence>
<dbReference type="InterPro" id="IPR050589">
    <property type="entry name" value="Ikaros_C2H2-ZF"/>
</dbReference>
<reference evidence="13" key="1">
    <citation type="submission" date="2022-01" db="EMBL/GenBank/DDBJ databases">
        <authorList>
            <person name="King R."/>
        </authorList>
    </citation>
    <scope>NUCLEOTIDE SEQUENCE</scope>
</reference>
<evidence type="ECO:0000256" key="9">
    <source>
        <dbReference type="PROSITE-ProRule" id="PRU00042"/>
    </source>
</evidence>
<evidence type="ECO:0000259" key="12">
    <source>
        <dbReference type="PROSITE" id="PS51915"/>
    </source>
</evidence>
<evidence type="ECO:0000256" key="8">
    <source>
        <dbReference type="ARBA" id="ARBA00068876"/>
    </source>
</evidence>
<keyword evidence="6" id="KW-0238">DNA-binding</keyword>
<dbReference type="SMART" id="SM00355">
    <property type="entry name" value="ZnF_C2H2"/>
    <property type="match status" value="10"/>
</dbReference>
<evidence type="ECO:0000259" key="11">
    <source>
        <dbReference type="PROSITE" id="PS50157"/>
    </source>
</evidence>
<feature type="binding site" evidence="10">
    <location>
        <position position="26"/>
    </location>
    <ligand>
        <name>Zn(2+)</name>
        <dbReference type="ChEBI" id="CHEBI:29105"/>
    </ligand>
</feature>
<feature type="binding site" evidence="10">
    <location>
        <position position="80"/>
    </location>
    <ligand>
        <name>Zn(2+)</name>
        <dbReference type="ChEBI" id="CHEBI:29105"/>
    </ligand>
</feature>
<keyword evidence="3" id="KW-0677">Repeat</keyword>
<keyword evidence="5 10" id="KW-0862">Zinc</keyword>
<evidence type="ECO:0000256" key="5">
    <source>
        <dbReference type="ARBA" id="ARBA00022833"/>
    </source>
</evidence>
<organism evidence="13 14">
    <name type="scientific">Diabrotica balteata</name>
    <name type="common">Banded cucumber beetle</name>
    <dbReference type="NCBI Taxonomy" id="107213"/>
    <lineage>
        <taxon>Eukaryota</taxon>
        <taxon>Metazoa</taxon>
        <taxon>Ecdysozoa</taxon>
        <taxon>Arthropoda</taxon>
        <taxon>Hexapoda</taxon>
        <taxon>Insecta</taxon>
        <taxon>Pterygota</taxon>
        <taxon>Neoptera</taxon>
        <taxon>Endopterygota</taxon>
        <taxon>Coleoptera</taxon>
        <taxon>Polyphaga</taxon>
        <taxon>Cucujiformia</taxon>
        <taxon>Chrysomeloidea</taxon>
        <taxon>Chrysomelidae</taxon>
        <taxon>Galerucinae</taxon>
        <taxon>Diabroticina</taxon>
        <taxon>Diabroticites</taxon>
        <taxon>Diabrotica</taxon>
    </lineage>
</organism>
<dbReference type="SUPFAM" id="SSF57667">
    <property type="entry name" value="beta-beta-alpha zinc fingers"/>
    <property type="match status" value="6"/>
</dbReference>
<evidence type="ECO:0000256" key="6">
    <source>
        <dbReference type="ARBA" id="ARBA00023125"/>
    </source>
</evidence>
<feature type="domain" description="C2H2-type" evidence="11">
    <location>
        <begin position="340"/>
        <end position="367"/>
    </location>
</feature>
<evidence type="ECO:0000313" key="14">
    <source>
        <dbReference type="Proteomes" id="UP001153709"/>
    </source>
</evidence>
<feature type="domain" description="C2H2-type" evidence="11">
    <location>
        <begin position="458"/>
        <end position="485"/>
    </location>
</feature>
<sequence length="734" mass="84010">MPNSILMEKALVMEDRSNILRRMKVCRFCLCNEENDLLNIQEKHVQDPDINIPLPSLPLQIMACVAIEVLQSDGMPQFICKNCRNITTQAYIFKTNCKKSDDALKLFLLTGQLSKPYMHNVVQIKVSPASEKCISIVQEDEEIEKTEIVTTTVMEGDTKINNAAVEIDEAENDCLAEETLEGTVVEVENETVETVETSCFPCNQCDRSFPLQQLLDLHMEKHAKERNFECDVCLNKFYTIYDLQKHSLIHNPDKGFECAVCNKSFNRVSILRKHEKIHKDVEWHTCPKCDKSFMSKENLNYHMHDHNKNRPFSCKICNKSFVFKQGLERHEVIHSNNKPHKCNYCDASFISAIKLTRHITSHAGLRPYPCKICGRTFLLSHHLTRHMRSHYSSNPTETIIGQYKCDICSMAFRRKDSLINHSAIHSMVNLKCVICNTTFETVELVKEHITTHLASLPFPCDKCDYSFETEEQLEEHELRHAEMEYEEQIEKEVFSESIMQITKPSQSEEEDEAMEEDMEGTEISQFTMVDINNPAAGVRPTVTTTKNVASAEEIVGEFLKDEFDPDAEQSREYEQEEVEEVPIEPLKPIVRQEGTKVYQRKNVHMRTLPEIRMTPSLMESKSTAALTDIAMPDTSTNLLGNRTVKMGDKMVKVQKFILTTDEMKAMAKQGIIELRGGQVVLRSKGQQVLNASIKSIGKNEIDSLLDKRAKIQLKKYDKKIVSGGTNDRKDYAGV</sequence>
<feature type="domain" description="C2H2-type" evidence="11">
    <location>
        <begin position="403"/>
        <end position="426"/>
    </location>
</feature>
<feature type="domain" description="C2H2-type" evidence="11">
    <location>
        <begin position="368"/>
        <end position="395"/>
    </location>
</feature>
<dbReference type="OrthoDB" id="6077919at2759"/>
<evidence type="ECO:0000256" key="4">
    <source>
        <dbReference type="ARBA" id="ARBA00022771"/>
    </source>
</evidence>
<dbReference type="InterPro" id="IPR013087">
    <property type="entry name" value="Znf_C2H2_type"/>
</dbReference>
<feature type="binding site" evidence="10">
    <location>
        <position position="29"/>
    </location>
    <ligand>
        <name>Zn(2+)</name>
        <dbReference type="ChEBI" id="CHEBI:29105"/>
    </ligand>
</feature>
<dbReference type="AlphaFoldDB" id="A0A9N9T7J3"/>
<dbReference type="PROSITE" id="PS00028">
    <property type="entry name" value="ZINC_FINGER_C2H2_1"/>
    <property type="match status" value="10"/>
</dbReference>
<dbReference type="GO" id="GO:0000978">
    <property type="term" value="F:RNA polymerase II cis-regulatory region sequence-specific DNA binding"/>
    <property type="evidence" value="ECO:0007669"/>
    <property type="project" value="TreeGrafter"/>
</dbReference>
<evidence type="ECO:0000256" key="2">
    <source>
        <dbReference type="ARBA" id="ARBA00022723"/>
    </source>
</evidence>
<dbReference type="SMART" id="SM00868">
    <property type="entry name" value="zf-AD"/>
    <property type="match status" value="1"/>
</dbReference>
<evidence type="ECO:0000256" key="1">
    <source>
        <dbReference type="ARBA" id="ARBA00004123"/>
    </source>
</evidence>
<evidence type="ECO:0000256" key="7">
    <source>
        <dbReference type="ARBA" id="ARBA00023242"/>
    </source>
</evidence>
<dbReference type="PROSITE" id="PS50157">
    <property type="entry name" value="ZINC_FINGER_C2H2_2"/>
    <property type="match status" value="10"/>
</dbReference>
<dbReference type="EMBL" id="OU898284">
    <property type="protein sequence ID" value="CAG9840371.1"/>
    <property type="molecule type" value="Genomic_DNA"/>
</dbReference>
<feature type="domain" description="C2H2-type" evidence="11">
    <location>
        <begin position="312"/>
        <end position="339"/>
    </location>
</feature>
<feature type="domain" description="C2H2-type" evidence="11">
    <location>
        <begin position="430"/>
        <end position="457"/>
    </location>
</feature>
<dbReference type="Proteomes" id="UP001153709">
    <property type="component" value="Chromosome 9"/>
</dbReference>
<dbReference type="PROSITE" id="PS51915">
    <property type="entry name" value="ZAD"/>
    <property type="match status" value="1"/>
</dbReference>
<dbReference type="GO" id="GO:0006357">
    <property type="term" value="P:regulation of transcription by RNA polymerase II"/>
    <property type="evidence" value="ECO:0007669"/>
    <property type="project" value="TreeGrafter"/>
</dbReference>
<dbReference type="GO" id="GO:0003700">
    <property type="term" value="F:DNA-binding transcription factor activity"/>
    <property type="evidence" value="ECO:0007669"/>
    <property type="project" value="TreeGrafter"/>
</dbReference>
<dbReference type="GO" id="GO:0005634">
    <property type="term" value="C:nucleus"/>
    <property type="evidence" value="ECO:0007669"/>
    <property type="project" value="UniProtKB-SubCell"/>
</dbReference>
<keyword evidence="2 10" id="KW-0479">Metal-binding</keyword>
<feature type="domain" description="C2H2-type" evidence="11">
    <location>
        <begin position="200"/>
        <end position="227"/>
    </location>
</feature>
<feature type="domain" description="C2H2-type" evidence="11">
    <location>
        <begin position="256"/>
        <end position="278"/>
    </location>
</feature>
<dbReference type="GO" id="GO:0008270">
    <property type="term" value="F:zinc ion binding"/>
    <property type="evidence" value="ECO:0007669"/>
    <property type="project" value="UniProtKB-UniRule"/>
</dbReference>